<keyword evidence="3" id="KW-1185">Reference proteome</keyword>
<feature type="transmembrane region" description="Helical" evidence="1">
    <location>
        <begin position="21"/>
        <end position="43"/>
    </location>
</feature>
<comment type="caution">
    <text evidence="2">The sequence shown here is derived from an EMBL/GenBank/DDBJ whole genome shotgun (WGS) entry which is preliminary data.</text>
</comment>
<name>A0A839DW47_9PSEU</name>
<dbReference type="AlphaFoldDB" id="A0A839DW47"/>
<evidence type="ECO:0000256" key="1">
    <source>
        <dbReference type="SAM" id="Phobius"/>
    </source>
</evidence>
<accession>A0A839DW47</accession>
<dbReference type="Proteomes" id="UP000569329">
    <property type="component" value="Unassembled WGS sequence"/>
</dbReference>
<feature type="transmembrane region" description="Helical" evidence="1">
    <location>
        <begin position="49"/>
        <end position="71"/>
    </location>
</feature>
<organism evidence="2 3">
    <name type="scientific">Halosaccharopolyspora lacisalsi</name>
    <dbReference type="NCBI Taxonomy" id="1000566"/>
    <lineage>
        <taxon>Bacteria</taxon>
        <taxon>Bacillati</taxon>
        <taxon>Actinomycetota</taxon>
        <taxon>Actinomycetes</taxon>
        <taxon>Pseudonocardiales</taxon>
        <taxon>Pseudonocardiaceae</taxon>
        <taxon>Halosaccharopolyspora</taxon>
    </lineage>
</organism>
<feature type="transmembrane region" description="Helical" evidence="1">
    <location>
        <begin position="83"/>
        <end position="109"/>
    </location>
</feature>
<keyword evidence="1" id="KW-0472">Membrane</keyword>
<keyword evidence="1" id="KW-1133">Transmembrane helix</keyword>
<evidence type="ECO:0000313" key="3">
    <source>
        <dbReference type="Proteomes" id="UP000569329"/>
    </source>
</evidence>
<reference evidence="2 3" key="1">
    <citation type="submission" date="2020-07" db="EMBL/GenBank/DDBJ databases">
        <title>Sequencing the genomes of 1000 actinobacteria strains.</title>
        <authorList>
            <person name="Klenk H.-P."/>
        </authorList>
    </citation>
    <scope>NUCLEOTIDE SEQUENCE [LARGE SCALE GENOMIC DNA]</scope>
    <source>
        <strain evidence="2 3">DSM 45975</strain>
    </source>
</reference>
<protein>
    <submittedName>
        <fullName evidence="2">Uncharacterized protein</fullName>
    </submittedName>
</protein>
<dbReference type="EMBL" id="JACGWZ010000003">
    <property type="protein sequence ID" value="MBA8825120.1"/>
    <property type="molecule type" value="Genomic_DNA"/>
</dbReference>
<gene>
    <name evidence="2" type="ORF">FHX42_002471</name>
</gene>
<keyword evidence="1" id="KW-0812">Transmembrane</keyword>
<dbReference type="RefSeq" id="WP_182544353.1">
    <property type="nucleotide sequence ID" value="NZ_JACGWZ010000003.1"/>
</dbReference>
<proteinExistence type="predicted"/>
<evidence type="ECO:0000313" key="2">
    <source>
        <dbReference type="EMBL" id="MBA8825120.1"/>
    </source>
</evidence>
<sequence length="110" mass="12368">MTYEAERQAQKRARDRNRDPAKLWTRIIAFPALVGCFLVLRFLQPAGALSWAVITLGLLALFPAGFTLSEWSGQRARSSPWGILRGTCIIVGITFMFLYALFTVIYILAD</sequence>